<gene>
    <name evidence="11" type="ORF">J2S11_001921</name>
</gene>
<keyword evidence="12" id="KW-1185">Reference proteome</keyword>
<evidence type="ECO:0000256" key="9">
    <source>
        <dbReference type="SAM" id="Phobius"/>
    </source>
</evidence>
<reference evidence="11 12" key="1">
    <citation type="submission" date="2023-07" db="EMBL/GenBank/DDBJ databases">
        <title>Genomic Encyclopedia of Type Strains, Phase IV (KMG-IV): sequencing the most valuable type-strain genomes for metagenomic binning, comparative biology and taxonomic classification.</title>
        <authorList>
            <person name="Goeker M."/>
        </authorList>
    </citation>
    <scope>NUCLEOTIDE SEQUENCE [LARGE SCALE GENOMIC DNA]</scope>
    <source>
        <strain evidence="11 12">DSM 12751</strain>
    </source>
</reference>
<evidence type="ECO:0000256" key="6">
    <source>
        <dbReference type="ARBA" id="ARBA00022777"/>
    </source>
</evidence>
<dbReference type="Gene3D" id="3.30.565.10">
    <property type="entry name" value="Histidine kinase-like ATPase, C-terminal domain"/>
    <property type="match status" value="1"/>
</dbReference>
<dbReference type="PANTHER" id="PTHR24421">
    <property type="entry name" value="NITRATE/NITRITE SENSOR PROTEIN NARX-RELATED"/>
    <property type="match status" value="1"/>
</dbReference>
<comment type="catalytic activity">
    <reaction evidence="1">
        <text>ATP + protein L-histidine = ADP + protein N-phospho-L-histidine.</text>
        <dbReference type="EC" id="2.7.13.3"/>
    </reaction>
</comment>
<keyword evidence="3" id="KW-0597">Phosphoprotein</keyword>
<evidence type="ECO:0000256" key="2">
    <source>
        <dbReference type="ARBA" id="ARBA00012438"/>
    </source>
</evidence>
<protein>
    <recommendedName>
        <fullName evidence="2">histidine kinase</fullName>
        <ecNumber evidence="2">2.7.13.3</ecNumber>
    </recommendedName>
</protein>
<keyword evidence="9" id="KW-1133">Transmembrane helix</keyword>
<feature type="transmembrane region" description="Helical" evidence="9">
    <location>
        <begin position="56"/>
        <end position="73"/>
    </location>
</feature>
<keyword evidence="9" id="KW-0472">Membrane</keyword>
<dbReference type="GO" id="GO:0016301">
    <property type="term" value="F:kinase activity"/>
    <property type="evidence" value="ECO:0007669"/>
    <property type="project" value="UniProtKB-KW"/>
</dbReference>
<dbReference type="EMBL" id="JAUSTY010000006">
    <property type="protein sequence ID" value="MDQ0166020.1"/>
    <property type="molecule type" value="Genomic_DNA"/>
</dbReference>
<feature type="domain" description="Histidine kinase/HSP90-like ATPase" evidence="10">
    <location>
        <begin position="271"/>
        <end position="361"/>
    </location>
</feature>
<dbReference type="Pfam" id="PF07730">
    <property type="entry name" value="HisKA_3"/>
    <property type="match status" value="1"/>
</dbReference>
<evidence type="ECO:0000256" key="8">
    <source>
        <dbReference type="ARBA" id="ARBA00023012"/>
    </source>
</evidence>
<name>A0ABT9VZI2_9BACI</name>
<keyword evidence="5" id="KW-0547">Nucleotide-binding</keyword>
<evidence type="ECO:0000313" key="12">
    <source>
        <dbReference type="Proteomes" id="UP001235840"/>
    </source>
</evidence>
<dbReference type="Proteomes" id="UP001235840">
    <property type="component" value="Unassembled WGS sequence"/>
</dbReference>
<dbReference type="SUPFAM" id="SSF55874">
    <property type="entry name" value="ATPase domain of HSP90 chaperone/DNA topoisomerase II/histidine kinase"/>
    <property type="match status" value="1"/>
</dbReference>
<accession>A0ABT9VZI2</accession>
<dbReference type="EC" id="2.7.13.3" evidence="2"/>
<dbReference type="InterPro" id="IPR036890">
    <property type="entry name" value="HATPase_C_sf"/>
</dbReference>
<keyword evidence="7" id="KW-0067">ATP-binding</keyword>
<dbReference type="RefSeq" id="WP_307393887.1">
    <property type="nucleotide sequence ID" value="NZ_BAAADK010000032.1"/>
</dbReference>
<keyword evidence="9" id="KW-0812">Transmembrane</keyword>
<evidence type="ECO:0000256" key="7">
    <source>
        <dbReference type="ARBA" id="ARBA00022840"/>
    </source>
</evidence>
<dbReference type="PANTHER" id="PTHR24421:SF10">
    <property type="entry name" value="NITRATE_NITRITE SENSOR PROTEIN NARQ"/>
    <property type="match status" value="1"/>
</dbReference>
<feature type="transmembrane region" description="Helical" evidence="9">
    <location>
        <begin position="108"/>
        <end position="126"/>
    </location>
</feature>
<keyword evidence="8" id="KW-0902">Two-component regulatory system</keyword>
<dbReference type="SMART" id="SM00387">
    <property type="entry name" value="HATPase_c"/>
    <property type="match status" value="1"/>
</dbReference>
<evidence type="ECO:0000256" key="3">
    <source>
        <dbReference type="ARBA" id="ARBA00022553"/>
    </source>
</evidence>
<dbReference type="Gene3D" id="1.20.5.1930">
    <property type="match status" value="1"/>
</dbReference>
<evidence type="ECO:0000256" key="1">
    <source>
        <dbReference type="ARBA" id="ARBA00000085"/>
    </source>
</evidence>
<dbReference type="InterPro" id="IPR050482">
    <property type="entry name" value="Sensor_HK_TwoCompSys"/>
</dbReference>
<organism evidence="11 12">
    <name type="scientific">Caldalkalibacillus horti</name>
    <dbReference type="NCBI Taxonomy" id="77523"/>
    <lineage>
        <taxon>Bacteria</taxon>
        <taxon>Bacillati</taxon>
        <taxon>Bacillota</taxon>
        <taxon>Bacilli</taxon>
        <taxon>Bacillales</taxon>
        <taxon>Bacillaceae</taxon>
        <taxon>Caldalkalibacillus</taxon>
    </lineage>
</organism>
<dbReference type="CDD" id="cd16917">
    <property type="entry name" value="HATPase_UhpB-NarQ-NarX-like"/>
    <property type="match status" value="1"/>
</dbReference>
<dbReference type="InterPro" id="IPR003594">
    <property type="entry name" value="HATPase_dom"/>
</dbReference>
<dbReference type="Pfam" id="PF02518">
    <property type="entry name" value="HATPase_c"/>
    <property type="match status" value="1"/>
</dbReference>
<comment type="caution">
    <text evidence="11">The sequence shown here is derived from an EMBL/GenBank/DDBJ whole genome shotgun (WGS) entry which is preliminary data.</text>
</comment>
<evidence type="ECO:0000313" key="11">
    <source>
        <dbReference type="EMBL" id="MDQ0166020.1"/>
    </source>
</evidence>
<sequence length="365" mass="41690">MNNVRPETSMTIARLAGLLLLGLHWFISNGEVAGFLLLLILTIISIGRWRFNWHHWTILLDQLACFICVVYWPEAWYAFAIPVFEVFKAGKLIFLAPLLFILTYEAPITLLLLAILTFAGLLGWVIRCWHVQLTQLRTESDNQRREHYELQSYKEELLTANVEAARLAEITERQRISQKLHDHVGHEITGAVLALQAFEQLWKENDPQATEMFSQVKQRVTNSATQLRDTVHNMNPVRAFGIHRLDELCSRFKACPVEMKVYGDFQLIEAHQWNILETCLKEALTNIIRHSAPKRVEVTLDVSTHIVRLSIFNDGVNIEKASQSFGMGLRNLRQRAQFAGGSVTTDAKDGFRVICVLPMGKETLG</sequence>
<proteinExistence type="predicted"/>
<keyword evidence="4" id="KW-0808">Transferase</keyword>
<evidence type="ECO:0000256" key="4">
    <source>
        <dbReference type="ARBA" id="ARBA00022679"/>
    </source>
</evidence>
<keyword evidence="6 11" id="KW-0418">Kinase</keyword>
<dbReference type="InterPro" id="IPR011712">
    <property type="entry name" value="Sig_transdc_His_kin_sub3_dim/P"/>
</dbReference>
<evidence type="ECO:0000256" key="5">
    <source>
        <dbReference type="ARBA" id="ARBA00022741"/>
    </source>
</evidence>
<evidence type="ECO:0000259" key="10">
    <source>
        <dbReference type="SMART" id="SM00387"/>
    </source>
</evidence>